<reference evidence="1" key="1">
    <citation type="submission" date="2014-09" db="EMBL/GenBank/DDBJ databases">
        <authorList>
            <person name="Magalhaes I.L.F."/>
            <person name="Oliveira U."/>
            <person name="Santos F.R."/>
            <person name="Vidigal T.H.D.A."/>
            <person name="Brescovit A.D."/>
            <person name="Santos A.J."/>
        </authorList>
    </citation>
    <scope>NUCLEOTIDE SEQUENCE</scope>
    <source>
        <tissue evidence="1">Shoot tissue taken approximately 20 cm above the soil surface</tissue>
    </source>
</reference>
<name>A0A0A8ZZ57_ARUDO</name>
<dbReference type="EMBL" id="GBRH01255850">
    <property type="protein sequence ID" value="JAD42045.1"/>
    <property type="molecule type" value="Transcribed_RNA"/>
</dbReference>
<organism evidence="1">
    <name type="scientific">Arundo donax</name>
    <name type="common">Giant reed</name>
    <name type="synonym">Donax arundinaceus</name>
    <dbReference type="NCBI Taxonomy" id="35708"/>
    <lineage>
        <taxon>Eukaryota</taxon>
        <taxon>Viridiplantae</taxon>
        <taxon>Streptophyta</taxon>
        <taxon>Embryophyta</taxon>
        <taxon>Tracheophyta</taxon>
        <taxon>Spermatophyta</taxon>
        <taxon>Magnoliopsida</taxon>
        <taxon>Liliopsida</taxon>
        <taxon>Poales</taxon>
        <taxon>Poaceae</taxon>
        <taxon>PACMAD clade</taxon>
        <taxon>Arundinoideae</taxon>
        <taxon>Arundineae</taxon>
        <taxon>Arundo</taxon>
    </lineage>
</organism>
<protein>
    <submittedName>
        <fullName evidence="1">Uncharacterized protein</fullName>
    </submittedName>
</protein>
<sequence length="56" mass="6244">MFFKASGEQAGQIKGVLDTYARCTGQFINPGKCSIMFNEKCNQVVEQEVKSILQVE</sequence>
<dbReference type="AlphaFoldDB" id="A0A0A8ZZ57"/>
<accession>A0A0A8ZZ57</accession>
<proteinExistence type="predicted"/>
<reference evidence="1" key="2">
    <citation type="journal article" date="2015" name="Data Brief">
        <title>Shoot transcriptome of the giant reed, Arundo donax.</title>
        <authorList>
            <person name="Barrero R.A."/>
            <person name="Guerrero F.D."/>
            <person name="Moolhuijzen P."/>
            <person name="Goolsby J.A."/>
            <person name="Tidwell J."/>
            <person name="Bellgard S.E."/>
            <person name="Bellgard M.I."/>
        </authorList>
    </citation>
    <scope>NUCLEOTIDE SEQUENCE</scope>
    <source>
        <tissue evidence="1">Shoot tissue taken approximately 20 cm above the soil surface</tissue>
    </source>
</reference>
<evidence type="ECO:0000313" key="1">
    <source>
        <dbReference type="EMBL" id="JAD42045.1"/>
    </source>
</evidence>